<evidence type="ECO:0000256" key="5">
    <source>
        <dbReference type="SAM" id="MobiDB-lite"/>
    </source>
</evidence>
<accession>A0A370XET5</accession>
<keyword evidence="2 6" id="KW-0812">Transmembrane</keyword>
<dbReference type="AlphaFoldDB" id="A0A370XET5"/>
<evidence type="ECO:0000313" key="8">
    <source>
        <dbReference type="Proteomes" id="UP000255334"/>
    </source>
</evidence>
<evidence type="ECO:0000256" key="2">
    <source>
        <dbReference type="ARBA" id="ARBA00022692"/>
    </source>
</evidence>
<keyword evidence="3 6" id="KW-1133">Transmembrane helix</keyword>
<evidence type="ECO:0000256" key="6">
    <source>
        <dbReference type="SAM" id="Phobius"/>
    </source>
</evidence>
<reference evidence="7 8" key="1">
    <citation type="submission" date="2018-07" db="EMBL/GenBank/DDBJ databases">
        <title>Dyella monticola sp. nov. and Dyella psychrodurans sp. nov. isolated from monsoon evergreen broad-leaved forest soil of Dinghu Mountain, China.</title>
        <authorList>
            <person name="Gao Z."/>
            <person name="Qiu L."/>
        </authorList>
    </citation>
    <scope>NUCLEOTIDE SEQUENCE [LARGE SCALE GENOMIC DNA]</scope>
    <source>
        <strain evidence="7 8">4MSK11</strain>
    </source>
</reference>
<keyword evidence="4 6" id="KW-0472">Membrane</keyword>
<dbReference type="Proteomes" id="UP000255334">
    <property type="component" value="Unassembled WGS sequence"/>
</dbReference>
<evidence type="ECO:0000313" key="7">
    <source>
        <dbReference type="EMBL" id="RDS86807.1"/>
    </source>
</evidence>
<dbReference type="OrthoDB" id="9808930at2"/>
<dbReference type="RefSeq" id="WP_115477077.1">
    <property type="nucleotide sequence ID" value="NZ_QRBF01000001.1"/>
</dbReference>
<organism evidence="7 8">
    <name type="scientific">Dyella psychrodurans</name>
    <dbReference type="NCBI Taxonomy" id="1927960"/>
    <lineage>
        <taxon>Bacteria</taxon>
        <taxon>Pseudomonadati</taxon>
        <taxon>Pseudomonadota</taxon>
        <taxon>Gammaproteobacteria</taxon>
        <taxon>Lysobacterales</taxon>
        <taxon>Rhodanobacteraceae</taxon>
        <taxon>Dyella</taxon>
    </lineage>
</organism>
<comment type="caution">
    <text evidence="7">The sequence shown here is derived from an EMBL/GenBank/DDBJ whole genome shotgun (WGS) entry which is preliminary data.</text>
</comment>
<keyword evidence="8" id="KW-1185">Reference proteome</keyword>
<dbReference type="InterPro" id="IPR019109">
    <property type="entry name" value="MamF_MmsF"/>
</dbReference>
<feature type="transmembrane region" description="Helical" evidence="6">
    <location>
        <begin position="36"/>
        <end position="62"/>
    </location>
</feature>
<dbReference type="Pfam" id="PF09685">
    <property type="entry name" value="MamF_MmsF"/>
    <property type="match status" value="1"/>
</dbReference>
<gene>
    <name evidence="7" type="ORF">DWU99_06155</name>
</gene>
<evidence type="ECO:0000256" key="1">
    <source>
        <dbReference type="ARBA" id="ARBA00004141"/>
    </source>
</evidence>
<name>A0A370XET5_9GAMM</name>
<comment type="subcellular location">
    <subcellularLocation>
        <location evidence="1">Membrane</location>
        <topology evidence="1">Multi-pass membrane protein</topology>
    </subcellularLocation>
</comment>
<feature type="transmembrane region" description="Helical" evidence="6">
    <location>
        <begin position="82"/>
        <end position="101"/>
    </location>
</feature>
<evidence type="ECO:0000256" key="4">
    <source>
        <dbReference type="ARBA" id="ARBA00023136"/>
    </source>
</evidence>
<feature type="region of interest" description="Disordered" evidence="5">
    <location>
        <begin position="1"/>
        <end position="21"/>
    </location>
</feature>
<proteinExistence type="predicted"/>
<evidence type="ECO:0000256" key="3">
    <source>
        <dbReference type="ARBA" id="ARBA00022989"/>
    </source>
</evidence>
<feature type="transmembrane region" description="Helical" evidence="6">
    <location>
        <begin position="107"/>
        <end position="126"/>
    </location>
</feature>
<sequence length="144" mass="15398">MSVPPESVVPPPSEPSSPSDIPAQERTWAMAAHLSALLGAVVTSMHGGGFACFLGPLIIWLIKKDSMPFVADQGKEALNFNISVAIITLALVVLSAITFGIGLIIAIPMWVVIGIGWFVLTIIAAVKANEGVRYRYPFTLRLIK</sequence>
<dbReference type="EMBL" id="QRBF01000001">
    <property type="protein sequence ID" value="RDS86807.1"/>
    <property type="molecule type" value="Genomic_DNA"/>
</dbReference>
<protein>
    <submittedName>
        <fullName evidence="7">DUF4870 domain-containing protein</fullName>
    </submittedName>
</protein>